<organism evidence="2 3">
    <name type="scientific">Vibrio ruber (strain DSM 16370 / JCM 11486 / BCRC 17186 / CECT 7878 / LMG 23124 / VR1)</name>
    <dbReference type="NCBI Taxonomy" id="1123498"/>
    <lineage>
        <taxon>Bacteria</taxon>
        <taxon>Pseudomonadati</taxon>
        <taxon>Pseudomonadota</taxon>
        <taxon>Gammaproteobacteria</taxon>
        <taxon>Vibrionales</taxon>
        <taxon>Vibrionaceae</taxon>
        <taxon>Vibrio</taxon>
    </lineage>
</organism>
<feature type="transmembrane region" description="Helical" evidence="1">
    <location>
        <begin position="218"/>
        <end position="237"/>
    </location>
</feature>
<sequence>MIVLSNFMLDFVMLNAFIAVLFPMTAGAQFILTLVLIKGEICPGQRGRIHRILPLLLVLWLLVASQHLWALLNVALIGYFYSQVKTGKTRQEGPLKVLYCANGVAGLTLLYAILSAPNWVAAVTLVLSCLLLGAIAAHWLLTIARTRLQAFHRLLPVIGILTAILLTLCIVPLAASMDPIQLQNVLHSILLSFSLLVTAVIIWSWHLLTTKNADKVQLGISCLVLLTAMSGFHQLYFY</sequence>
<proteinExistence type="predicted"/>
<accession>A0A1R4LJI1</accession>
<keyword evidence="1" id="KW-0812">Transmembrane</keyword>
<evidence type="ECO:0000256" key="1">
    <source>
        <dbReference type="SAM" id="Phobius"/>
    </source>
</evidence>
<keyword evidence="3" id="KW-1185">Reference proteome</keyword>
<keyword evidence="1" id="KW-0472">Membrane</keyword>
<evidence type="ECO:0000313" key="2">
    <source>
        <dbReference type="EMBL" id="SJN56633.1"/>
    </source>
</evidence>
<protein>
    <submittedName>
        <fullName evidence="2">Uncharacterized protein</fullName>
    </submittedName>
</protein>
<dbReference type="AlphaFoldDB" id="A0A1R4LJI1"/>
<dbReference type="STRING" id="1123498.VR7878_01875"/>
<feature type="transmembrane region" description="Helical" evidence="1">
    <location>
        <begin position="57"/>
        <end position="81"/>
    </location>
</feature>
<feature type="transmembrane region" description="Helical" evidence="1">
    <location>
        <begin position="185"/>
        <end position="206"/>
    </location>
</feature>
<dbReference type="EMBL" id="FULE01000027">
    <property type="protein sequence ID" value="SJN56633.1"/>
    <property type="molecule type" value="Genomic_DNA"/>
</dbReference>
<feature type="transmembrane region" description="Helical" evidence="1">
    <location>
        <begin position="12"/>
        <end position="37"/>
    </location>
</feature>
<feature type="transmembrane region" description="Helical" evidence="1">
    <location>
        <begin position="119"/>
        <end position="142"/>
    </location>
</feature>
<feature type="transmembrane region" description="Helical" evidence="1">
    <location>
        <begin position="93"/>
        <end position="113"/>
    </location>
</feature>
<feature type="transmembrane region" description="Helical" evidence="1">
    <location>
        <begin position="154"/>
        <end position="173"/>
    </location>
</feature>
<name>A0A1R4LJI1_VIBR1</name>
<gene>
    <name evidence="2" type="ORF">VR7878_01875</name>
</gene>
<reference evidence="3" key="1">
    <citation type="submission" date="2017-02" db="EMBL/GenBank/DDBJ databases">
        <authorList>
            <person name="Rodrigo-Torres L."/>
            <person name="Arahal R.D."/>
            <person name="Lucena T."/>
        </authorList>
    </citation>
    <scope>NUCLEOTIDE SEQUENCE [LARGE SCALE GENOMIC DNA]</scope>
    <source>
        <strain evidence="3">CECT 7878</strain>
    </source>
</reference>
<keyword evidence="1" id="KW-1133">Transmembrane helix</keyword>
<dbReference type="Proteomes" id="UP000188276">
    <property type="component" value="Unassembled WGS sequence"/>
</dbReference>
<evidence type="ECO:0000313" key="3">
    <source>
        <dbReference type="Proteomes" id="UP000188276"/>
    </source>
</evidence>